<reference evidence="7 8" key="1">
    <citation type="submission" date="2018-01" db="EMBL/GenBank/DDBJ databases">
        <title>Bacillus asahii Genome sequencing and assembly.</title>
        <authorList>
            <person name="Jiang H."/>
            <person name="Feng Y."/>
            <person name="Zhao F."/>
            <person name="Lin X."/>
        </authorList>
    </citation>
    <scope>NUCLEOTIDE SEQUENCE [LARGE SCALE GENOMIC DNA]</scope>
    <source>
        <strain evidence="7 8">OM18</strain>
    </source>
</reference>
<evidence type="ECO:0000256" key="1">
    <source>
        <dbReference type="ARBA" id="ARBA00004651"/>
    </source>
</evidence>
<evidence type="ECO:0000256" key="2">
    <source>
        <dbReference type="ARBA" id="ARBA00022475"/>
    </source>
</evidence>
<gene>
    <name evidence="7" type="ORF">BAOM_0402</name>
</gene>
<dbReference type="PANTHER" id="PTHR30287:SF2">
    <property type="entry name" value="BLL1001 PROTEIN"/>
    <property type="match status" value="1"/>
</dbReference>
<proteinExistence type="predicted"/>
<dbReference type="InterPro" id="IPR003838">
    <property type="entry name" value="ABC3_permease_C"/>
</dbReference>
<dbReference type="Pfam" id="PF02687">
    <property type="entry name" value="FtsX"/>
    <property type="match status" value="2"/>
</dbReference>
<dbReference type="KEGG" id="pasa:BAOM_0402"/>
<evidence type="ECO:0000313" key="8">
    <source>
        <dbReference type="Proteomes" id="UP000283095"/>
    </source>
</evidence>
<dbReference type="RefSeq" id="WP_252282899.1">
    <property type="nucleotide sequence ID" value="NZ_CP026095.1"/>
</dbReference>
<evidence type="ECO:0000313" key="7">
    <source>
        <dbReference type="EMBL" id="AZV41062.1"/>
    </source>
</evidence>
<dbReference type="PANTHER" id="PTHR30287">
    <property type="entry name" value="MEMBRANE COMPONENT OF PREDICTED ABC SUPERFAMILY METABOLITE UPTAKE TRANSPORTER"/>
    <property type="match status" value="1"/>
</dbReference>
<dbReference type="GO" id="GO:0005886">
    <property type="term" value="C:plasma membrane"/>
    <property type="evidence" value="ECO:0007669"/>
    <property type="project" value="UniProtKB-SubCell"/>
</dbReference>
<dbReference type="EMBL" id="CP026095">
    <property type="protein sequence ID" value="AZV41062.1"/>
    <property type="molecule type" value="Genomic_DNA"/>
</dbReference>
<keyword evidence="3" id="KW-0812">Transmembrane</keyword>
<dbReference type="AlphaFoldDB" id="A0A3T0KL10"/>
<evidence type="ECO:0000259" key="6">
    <source>
        <dbReference type="Pfam" id="PF02687"/>
    </source>
</evidence>
<name>A0A3T0KL10_9BACI</name>
<keyword evidence="5" id="KW-0472">Membrane</keyword>
<dbReference type="InterPro" id="IPR038766">
    <property type="entry name" value="Membrane_comp_ABC_pdt"/>
</dbReference>
<feature type="domain" description="ABC3 transporter permease C-terminal" evidence="6">
    <location>
        <begin position="721"/>
        <end position="828"/>
    </location>
</feature>
<keyword evidence="4" id="KW-1133">Transmembrane helix</keyword>
<protein>
    <submittedName>
        <fullName evidence="7">Peptide ABC transporter permease</fullName>
    </submittedName>
</protein>
<accession>A0A3T0KL10</accession>
<evidence type="ECO:0000256" key="5">
    <source>
        <dbReference type="ARBA" id="ARBA00023136"/>
    </source>
</evidence>
<feature type="domain" description="ABC3 transporter permease C-terminal" evidence="6">
    <location>
        <begin position="323"/>
        <end position="428"/>
    </location>
</feature>
<comment type="subcellular location">
    <subcellularLocation>
        <location evidence="1">Cell membrane</location>
        <topology evidence="1">Multi-pass membrane protein</topology>
    </subcellularLocation>
</comment>
<organism evidence="7 8">
    <name type="scientific">Peribacillus asahii</name>
    <dbReference type="NCBI Taxonomy" id="228899"/>
    <lineage>
        <taxon>Bacteria</taxon>
        <taxon>Bacillati</taxon>
        <taxon>Bacillota</taxon>
        <taxon>Bacilli</taxon>
        <taxon>Bacillales</taxon>
        <taxon>Bacillaceae</taxon>
        <taxon>Peribacillus</taxon>
    </lineage>
</organism>
<evidence type="ECO:0000256" key="4">
    <source>
        <dbReference type="ARBA" id="ARBA00022989"/>
    </source>
</evidence>
<evidence type="ECO:0000256" key="3">
    <source>
        <dbReference type="ARBA" id="ARBA00022692"/>
    </source>
</evidence>
<keyword evidence="2" id="KW-1003">Cell membrane</keyword>
<sequence>MIALVSLIITQVKFIKKPACKNIINLKSQKVDGGYSSEEMTKTDRDKDTIERILSMQEGEKIMFLKIVKNDFLRNKIATMTVFVFITMAVILAASAINNIANLIQAMSDLQESAVPAEITVMHAGEYDQAEIDQFTEQYRDHIAMQETMVLQNIDGSNIHFGQNQTMAGTIQDISFVVQNKKFDFILDLDNEKLDVKVGEVAVPIYFMEQHDLKIGDTITVKSGGYEKEFVISDYARDFEMNSSLTSSKRFVINQNDYDEMLEIQAGELEYLIEFKLYENGDAAAVQTAYIKAGLPANGPIIEGKIFTMFNAMSDIAVAIVIIFISVLLIVIASLCIRLTFLATIDEDIREIGVMKAMGISKKDIKKVYLNKYRVISVAAGIIGYLLSFAAVNLLNGNMRLYISSDLSGSLKYVLSLIAPLLVYFMIVRYCQRVLKRIDKISAAEALRSDIMERGKNRKYSFPLSKNKFFSTNIYMGLRDVWKRFKLYRLLFVIFIVCTFIVILPLNIYTTMNSSAFSTYMGIGEYDMRIDLRRTDSITEDFIKLQEELKNDSDIENYAAYITSSYQVKNAEGSWDYINIEIGDFSVFPLKYLEGRAPEGEGEISLSFANAAKDGLNKKVGDEVTVRIGGEEQTLSVTGIYQDITNGGKTAKAHTSLGVNEAAVLWYIVSMDIAKGVDISEKMDYYQNAYDSAQVNDIKEYTGQTLGNITDQMSLIVIGGIAIAVIIAVLITALFLRMLLSKDMSQIAIMRSVGLTSKNIKHQYMAGTMMVLILGIIVGVLASNYLGEFLVSMAMSSMGAAKIELVNVAWQTWLLCPLAMIVVVGFTISVCCKVTVEDDLSVVLRS</sequence>
<dbReference type="Proteomes" id="UP000283095">
    <property type="component" value="Chromosome"/>
</dbReference>